<feature type="compositionally biased region" description="Basic residues" evidence="1">
    <location>
        <begin position="86"/>
        <end position="96"/>
    </location>
</feature>
<reference evidence="2 3" key="1">
    <citation type="journal article" date="2019" name="Mol. Ecol. Resour.">
        <title>Chromosome-level genome assembly of Triplophysa tibetana, a fish adapted to the harsh high-altitude environment of the Tibetan Plateau.</title>
        <authorList>
            <person name="Yang X."/>
            <person name="Liu H."/>
            <person name="Ma Z."/>
            <person name="Zou Y."/>
            <person name="Zou M."/>
            <person name="Mao Y."/>
            <person name="Li X."/>
            <person name="Wang H."/>
            <person name="Chen T."/>
            <person name="Wang W."/>
            <person name="Yang R."/>
        </authorList>
    </citation>
    <scope>NUCLEOTIDE SEQUENCE [LARGE SCALE GENOMIC DNA]</scope>
    <source>
        <strain evidence="2">TTIB1903HZAU</strain>
        <tissue evidence="2">Muscle</tissue>
    </source>
</reference>
<keyword evidence="3" id="KW-1185">Reference proteome</keyword>
<evidence type="ECO:0000313" key="2">
    <source>
        <dbReference type="EMBL" id="KAA0724919.1"/>
    </source>
</evidence>
<name>A0A5A9PX59_9TELE</name>
<gene>
    <name evidence="2" type="ORF">E1301_Tti014799</name>
</gene>
<dbReference type="Proteomes" id="UP000324632">
    <property type="component" value="Chromosome 1"/>
</dbReference>
<dbReference type="EMBL" id="SOYY01000001">
    <property type="protein sequence ID" value="KAA0724919.1"/>
    <property type="molecule type" value="Genomic_DNA"/>
</dbReference>
<accession>A0A5A9PX59</accession>
<feature type="region of interest" description="Disordered" evidence="1">
    <location>
        <begin position="80"/>
        <end position="124"/>
    </location>
</feature>
<protein>
    <submittedName>
        <fullName evidence="2">Uncharacterized protein</fullName>
    </submittedName>
</protein>
<evidence type="ECO:0000313" key="3">
    <source>
        <dbReference type="Proteomes" id="UP000324632"/>
    </source>
</evidence>
<organism evidence="2 3">
    <name type="scientific">Triplophysa tibetana</name>
    <dbReference type="NCBI Taxonomy" id="1572043"/>
    <lineage>
        <taxon>Eukaryota</taxon>
        <taxon>Metazoa</taxon>
        <taxon>Chordata</taxon>
        <taxon>Craniata</taxon>
        <taxon>Vertebrata</taxon>
        <taxon>Euteleostomi</taxon>
        <taxon>Actinopterygii</taxon>
        <taxon>Neopterygii</taxon>
        <taxon>Teleostei</taxon>
        <taxon>Ostariophysi</taxon>
        <taxon>Cypriniformes</taxon>
        <taxon>Nemacheilidae</taxon>
        <taxon>Triplophysa</taxon>
    </lineage>
</organism>
<evidence type="ECO:0000256" key="1">
    <source>
        <dbReference type="SAM" id="MobiDB-lite"/>
    </source>
</evidence>
<comment type="caution">
    <text evidence="2">The sequence shown here is derived from an EMBL/GenBank/DDBJ whole genome shotgun (WGS) entry which is preliminary data.</text>
</comment>
<proteinExistence type="predicted"/>
<sequence length="124" mass="13590">MKGAQLLSPPRESRGGYEPLLLRSFRVAPGAVFQSSLGGPEPQPRLQGIGFVCVRSQLAEVRSQEGSLNIWRRVGSRARLSDARNHGKRRELHRGSKSTTVNFAPISRPSANKPFSPSRGGSWL</sequence>
<dbReference type="AlphaFoldDB" id="A0A5A9PX59"/>